<dbReference type="GO" id="GO:0043410">
    <property type="term" value="P:positive regulation of MAPK cascade"/>
    <property type="evidence" value="ECO:0007669"/>
    <property type="project" value="TreeGrafter"/>
</dbReference>
<dbReference type="Pfam" id="PF00169">
    <property type="entry name" value="PH"/>
    <property type="match status" value="1"/>
</dbReference>
<dbReference type="PANTHER" id="PTHR21258:SF62">
    <property type="entry name" value="INSULIN RECEPTOR SUBSTRATE 1"/>
    <property type="match status" value="1"/>
</dbReference>
<reference evidence="2" key="1">
    <citation type="journal article" date="2023" name="Insect Mol. Biol.">
        <title>Genome sequencing provides insights into the evolution of gene families encoding plant cell wall-degrading enzymes in longhorned beetles.</title>
        <authorList>
            <person name="Shin N.R."/>
            <person name="Okamura Y."/>
            <person name="Kirsch R."/>
            <person name="Pauchet Y."/>
        </authorList>
    </citation>
    <scope>NUCLEOTIDE SEQUENCE</scope>
    <source>
        <strain evidence="2">AMC_N1</strain>
    </source>
</reference>
<keyword evidence="3" id="KW-1185">Reference proteome</keyword>
<dbReference type="InterPro" id="IPR001849">
    <property type="entry name" value="PH_domain"/>
</dbReference>
<dbReference type="PANTHER" id="PTHR21258">
    <property type="entry name" value="DOCKING PROTEIN RELATED"/>
    <property type="match status" value="1"/>
</dbReference>
<proteinExistence type="predicted"/>
<dbReference type="CDD" id="cd00821">
    <property type="entry name" value="PH"/>
    <property type="match status" value="1"/>
</dbReference>
<protein>
    <recommendedName>
        <fullName evidence="1">PH domain-containing protein</fullName>
    </recommendedName>
</protein>
<organism evidence="2 3">
    <name type="scientific">Aromia moschata</name>
    <dbReference type="NCBI Taxonomy" id="1265417"/>
    <lineage>
        <taxon>Eukaryota</taxon>
        <taxon>Metazoa</taxon>
        <taxon>Ecdysozoa</taxon>
        <taxon>Arthropoda</taxon>
        <taxon>Hexapoda</taxon>
        <taxon>Insecta</taxon>
        <taxon>Pterygota</taxon>
        <taxon>Neoptera</taxon>
        <taxon>Endopterygota</taxon>
        <taxon>Coleoptera</taxon>
        <taxon>Polyphaga</taxon>
        <taxon>Cucujiformia</taxon>
        <taxon>Chrysomeloidea</taxon>
        <taxon>Cerambycidae</taxon>
        <taxon>Cerambycinae</taxon>
        <taxon>Callichromatini</taxon>
        <taxon>Aromia</taxon>
    </lineage>
</organism>
<dbReference type="Proteomes" id="UP001162162">
    <property type="component" value="Unassembled WGS sequence"/>
</dbReference>
<evidence type="ECO:0000313" key="2">
    <source>
        <dbReference type="EMBL" id="KAJ8938155.1"/>
    </source>
</evidence>
<gene>
    <name evidence="2" type="ORF">NQ318_011920</name>
</gene>
<evidence type="ECO:0000259" key="1">
    <source>
        <dbReference type="PROSITE" id="PS50003"/>
    </source>
</evidence>
<dbReference type="SUPFAM" id="SSF50729">
    <property type="entry name" value="PH domain-like"/>
    <property type="match status" value="2"/>
</dbReference>
<dbReference type="PROSITE" id="PS50003">
    <property type="entry name" value="PH_DOMAIN"/>
    <property type="match status" value="1"/>
</dbReference>
<dbReference type="InterPro" id="IPR050996">
    <property type="entry name" value="Docking_Protein_DOK"/>
</dbReference>
<feature type="domain" description="PH" evidence="1">
    <location>
        <begin position="5"/>
        <end position="102"/>
    </location>
</feature>
<comment type="caution">
    <text evidence="2">The sequence shown here is derived from an EMBL/GenBank/DDBJ whole genome shotgun (WGS) entry which is preliminary data.</text>
</comment>
<dbReference type="GO" id="GO:0007169">
    <property type="term" value="P:cell surface receptor protein tyrosine kinase signaling pathway"/>
    <property type="evidence" value="ECO:0007669"/>
    <property type="project" value="TreeGrafter"/>
</dbReference>
<sequence>MEQEDPIYRGTLIITPCRKIKSWQTKHCLLFKASKFGIERLEVYDDVDSKESKIITLEKLYKSSCKSPTIFCITTKTAVYEFGTSTEQSLNEWLSAIQSVAFPDEVSKKTSVEEDNDLYCSSGEEVFNRCGLENKSYLLVLTSTSLQLRNIPDSRLLFTWPYCYIRRYGYKRGVENLSLKPVECVNLVKAHFSLNIQINGIYLASKMNSMKKTACWKIFADIGLRRITAACGTEYGSQITPYKKKKPVKPPRKGLLANKMPFTTTALPNEYVYEPIDKYDEIEYRKNAWQTLGVENPNHTEQVNDDDEETDYMSWGAIQPLAPKIISTQSSTTDLGDTYYDKLNFFGSSSKLDLKSGYKQVLPQPIVPAPAPPSFNEYDEVQCPDMEAVRPADDSHLGYALVRKDPGKDGLKEASKRCW</sequence>
<dbReference type="SMART" id="SM01244">
    <property type="entry name" value="IRS"/>
    <property type="match status" value="1"/>
</dbReference>
<dbReference type="Pfam" id="PF02174">
    <property type="entry name" value="IRS"/>
    <property type="match status" value="1"/>
</dbReference>
<dbReference type="InterPro" id="IPR011993">
    <property type="entry name" value="PH-like_dom_sf"/>
</dbReference>
<dbReference type="AlphaFoldDB" id="A0AAV8XHQ7"/>
<dbReference type="InterPro" id="IPR002404">
    <property type="entry name" value="IRS_PTB"/>
</dbReference>
<dbReference type="GO" id="GO:0005737">
    <property type="term" value="C:cytoplasm"/>
    <property type="evidence" value="ECO:0007669"/>
    <property type="project" value="TreeGrafter"/>
</dbReference>
<dbReference type="SMART" id="SM00233">
    <property type="entry name" value="PH"/>
    <property type="match status" value="1"/>
</dbReference>
<dbReference type="Gene3D" id="2.30.29.30">
    <property type="entry name" value="Pleckstrin-homology domain (PH domain)/Phosphotyrosine-binding domain (PTB)"/>
    <property type="match status" value="2"/>
</dbReference>
<dbReference type="GO" id="GO:0007265">
    <property type="term" value="P:Ras protein signal transduction"/>
    <property type="evidence" value="ECO:0007669"/>
    <property type="project" value="TreeGrafter"/>
</dbReference>
<name>A0AAV8XHQ7_9CUCU</name>
<evidence type="ECO:0000313" key="3">
    <source>
        <dbReference type="Proteomes" id="UP001162162"/>
    </source>
</evidence>
<accession>A0AAV8XHQ7</accession>
<dbReference type="EMBL" id="JAPWTK010000580">
    <property type="protein sequence ID" value="KAJ8938155.1"/>
    <property type="molecule type" value="Genomic_DNA"/>
</dbReference>